<evidence type="ECO:0000256" key="3">
    <source>
        <dbReference type="PROSITE-ProRule" id="PRU00023"/>
    </source>
</evidence>
<evidence type="ECO:0000256" key="2">
    <source>
        <dbReference type="ARBA" id="ARBA00023043"/>
    </source>
</evidence>
<dbReference type="PROSITE" id="PS51257">
    <property type="entry name" value="PROKAR_LIPOPROTEIN"/>
    <property type="match status" value="1"/>
</dbReference>
<feature type="chain" id="PRO_5018216811" evidence="4">
    <location>
        <begin position="28"/>
        <end position="225"/>
    </location>
</feature>
<feature type="repeat" description="ANK" evidence="3">
    <location>
        <begin position="125"/>
        <end position="157"/>
    </location>
</feature>
<reference evidence="5 6" key="1">
    <citation type="submission" date="2018-10" db="EMBL/GenBank/DDBJ databases">
        <authorList>
            <person name="Criscuolo A."/>
        </authorList>
    </citation>
    <scope>NUCLEOTIDE SEQUENCE [LARGE SCALE GENOMIC DNA]</scope>
    <source>
        <strain evidence="5">DnA1</strain>
    </source>
</reference>
<dbReference type="SUPFAM" id="SSF48403">
    <property type="entry name" value="Ankyrin repeat"/>
    <property type="match status" value="1"/>
</dbReference>
<evidence type="ECO:0000313" key="6">
    <source>
        <dbReference type="Proteomes" id="UP000277294"/>
    </source>
</evidence>
<dbReference type="PANTHER" id="PTHR24171:SF8">
    <property type="entry name" value="BRCA1-ASSOCIATED RING DOMAIN PROTEIN 1"/>
    <property type="match status" value="1"/>
</dbReference>
<dbReference type="PROSITE" id="PS50297">
    <property type="entry name" value="ANK_REP_REGION"/>
    <property type="match status" value="3"/>
</dbReference>
<sequence>MRTRMKTIGLQTLAALGCCLAMASAHADTADDFWVDLRNDRAKSVKSLLVRGIDPNAPNAASNPPLVEAIKEQAWEVYDVLLADPRIDVNRKNLLGETPLMYLAILGETARMEKLIERGAEVNQPGWTALHYAATMGHNDAVSLLIEHHAYIDAESPDQTTPLMMAMRYDRGPTVKLLLDEGADGYARNAQGKNAADVGREAGNTVLANDLVERLNLERQRRMRR</sequence>
<proteinExistence type="predicted"/>
<gene>
    <name evidence="5" type="ORF">PIGHUM_01783</name>
</gene>
<keyword evidence="4" id="KW-0732">Signal</keyword>
<dbReference type="Gene3D" id="1.25.40.20">
    <property type="entry name" value="Ankyrin repeat-containing domain"/>
    <property type="match status" value="1"/>
</dbReference>
<dbReference type="GO" id="GO:0085020">
    <property type="term" value="P:protein K6-linked ubiquitination"/>
    <property type="evidence" value="ECO:0007669"/>
    <property type="project" value="TreeGrafter"/>
</dbReference>
<dbReference type="AlphaFoldDB" id="A0A3P4B1Z5"/>
<accession>A0A3P4B1Z5</accession>
<dbReference type="Proteomes" id="UP000277294">
    <property type="component" value="Unassembled WGS sequence"/>
</dbReference>
<dbReference type="PRINTS" id="PR01415">
    <property type="entry name" value="ANKYRIN"/>
</dbReference>
<dbReference type="PROSITE" id="PS50088">
    <property type="entry name" value="ANK_REPEAT"/>
    <property type="match status" value="3"/>
</dbReference>
<dbReference type="GO" id="GO:0004842">
    <property type="term" value="F:ubiquitin-protein transferase activity"/>
    <property type="evidence" value="ECO:0007669"/>
    <property type="project" value="TreeGrafter"/>
</dbReference>
<protein>
    <submittedName>
        <fullName evidence="5">Ankyrin repeats (3 copies)</fullName>
    </submittedName>
</protein>
<evidence type="ECO:0000313" key="5">
    <source>
        <dbReference type="EMBL" id="VCU69720.1"/>
    </source>
</evidence>
<dbReference type="SMART" id="SM00248">
    <property type="entry name" value="ANK"/>
    <property type="match status" value="3"/>
</dbReference>
<feature type="repeat" description="ANK" evidence="3">
    <location>
        <begin position="95"/>
        <end position="123"/>
    </location>
</feature>
<organism evidence="5 6">
    <name type="scientific">Pigmentiphaga humi</name>
    <dbReference type="NCBI Taxonomy" id="2478468"/>
    <lineage>
        <taxon>Bacteria</taxon>
        <taxon>Pseudomonadati</taxon>
        <taxon>Pseudomonadota</taxon>
        <taxon>Betaproteobacteria</taxon>
        <taxon>Burkholderiales</taxon>
        <taxon>Alcaligenaceae</taxon>
        <taxon>Pigmentiphaga</taxon>
    </lineage>
</organism>
<evidence type="ECO:0000256" key="4">
    <source>
        <dbReference type="SAM" id="SignalP"/>
    </source>
</evidence>
<keyword evidence="2 3" id="KW-0040">ANK repeat</keyword>
<dbReference type="InterPro" id="IPR002110">
    <property type="entry name" value="Ankyrin_rpt"/>
</dbReference>
<keyword evidence="6" id="KW-1185">Reference proteome</keyword>
<feature type="signal peptide" evidence="4">
    <location>
        <begin position="1"/>
        <end position="27"/>
    </location>
</feature>
<name>A0A3P4B1Z5_9BURK</name>
<evidence type="ECO:0000256" key="1">
    <source>
        <dbReference type="ARBA" id="ARBA00022737"/>
    </source>
</evidence>
<keyword evidence="1" id="KW-0677">Repeat</keyword>
<dbReference type="InterPro" id="IPR036770">
    <property type="entry name" value="Ankyrin_rpt-contain_sf"/>
</dbReference>
<feature type="repeat" description="ANK" evidence="3">
    <location>
        <begin position="158"/>
        <end position="190"/>
    </location>
</feature>
<dbReference type="EMBL" id="UWPJ01000015">
    <property type="protein sequence ID" value="VCU69720.1"/>
    <property type="molecule type" value="Genomic_DNA"/>
</dbReference>
<dbReference type="Pfam" id="PF12796">
    <property type="entry name" value="Ank_2"/>
    <property type="match status" value="1"/>
</dbReference>
<dbReference type="PANTHER" id="PTHR24171">
    <property type="entry name" value="ANKYRIN REPEAT DOMAIN-CONTAINING PROTEIN 39-RELATED"/>
    <property type="match status" value="1"/>
</dbReference>